<reference evidence="1 2" key="1">
    <citation type="journal article" date="2015" name="Fungal Genet. Biol.">
        <title>Evolution of novel wood decay mechanisms in Agaricales revealed by the genome sequences of Fistulina hepatica and Cylindrobasidium torrendii.</title>
        <authorList>
            <person name="Floudas D."/>
            <person name="Held B.W."/>
            <person name="Riley R."/>
            <person name="Nagy L.G."/>
            <person name="Koehler G."/>
            <person name="Ransdell A.S."/>
            <person name="Younus H."/>
            <person name="Chow J."/>
            <person name="Chiniquy J."/>
            <person name="Lipzen A."/>
            <person name="Tritt A."/>
            <person name="Sun H."/>
            <person name="Haridas S."/>
            <person name="LaButti K."/>
            <person name="Ohm R.A."/>
            <person name="Kues U."/>
            <person name="Blanchette R.A."/>
            <person name="Grigoriev I.V."/>
            <person name="Minto R.E."/>
            <person name="Hibbett D.S."/>
        </authorList>
    </citation>
    <scope>NUCLEOTIDE SEQUENCE [LARGE SCALE GENOMIC DNA]</scope>
    <source>
        <strain evidence="1 2">ATCC 64428</strain>
    </source>
</reference>
<organism evidence="1 2">
    <name type="scientific">Fistulina hepatica ATCC 64428</name>
    <dbReference type="NCBI Taxonomy" id="1128425"/>
    <lineage>
        <taxon>Eukaryota</taxon>
        <taxon>Fungi</taxon>
        <taxon>Dikarya</taxon>
        <taxon>Basidiomycota</taxon>
        <taxon>Agaricomycotina</taxon>
        <taxon>Agaricomycetes</taxon>
        <taxon>Agaricomycetidae</taxon>
        <taxon>Agaricales</taxon>
        <taxon>Fistulinaceae</taxon>
        <taxon>Fistulina</taxon>
    </lineage>
</organism>
<dbReference type="AlphaFoldDB" id="A0A0D7ACY5"/>
<name>A0A0D7ACY5_9AGAR</name>
<protein>
    <submittedName>
        <fullName evidence="1">Uncharacterized protein</fullName>
    </submittedName>
</protein>
<proteinExistence type="predicted"/>
<sequence length="90" mass="9988">MFAQMARRSKEDVLFPIASNSRLPNVLANGLLISDESLNPPFIWGTKVSSLISSWHLRYPVADMGSIIIDSMSHRTAFRAMIKCTAHTAP</sequence>
<dbReference type="OrthoDB" id="5946976at2759"/>
<accession>A0A0D7ACY5</accession>
<evidence type="ECO:0000313" key="1">
    <source>
        <dbReference type="EMBL" id="KIY48822.1"/>
    </source>
</evidence>
<evidence type="ECO:0000313" key="2">
    <source>
        <dbReference type="Proteomes" id="UP000054144"/>
    </source>
</evidence>
<gene>
    <name evidence="1" type="ORF">FISHEDRAFT_73265</name>
</gene>
<dbReference type="Proteomes" id="UP000054144">
    <property type="component" value="Unassembled WGS sequence"/>
</dbReference>
<dbReference type="EMBL" id="KN881811">
    <property type="protein sequence ID" value="KIY48822.1"/>
    <property type="molecule type" value="Genomic_DNA"/>
</dbReference>
<keyword evidence="2" id="KW-1185">Reference proteome</keyword>